<organism evidence="4 5">
    <name type="scientific">Araneus ventricosus</name>
    <name type="common">Orbweaver spider</name>
    <name type="synonym">Epeira ventricosa</name>
    <dbReference type="NCBI Taxonomy" id="182803"/>
    <lineage>
        <taxon>Eukaryota</taxon>
        <taxon>Metazoa</taxon>
        <taxon>Ecdysozoa</taxon>
        <taxon>Arthropoda</taxon>
        <taxon>Chelicerata</taxon>
        <taxon>Arachnida</taxon>
        <taxon>Araneae</taxon>
        <taxon>Araneomorphae</taxon>
        <taxon>Entelegynae</taxon>
        <taxon>Araneoidea</taxon>
        <taxon>Araneidae</taxon>
        <taxon>Araneus</taxon>
    </lineage>
</organism>
<keyword evidence="1" id="KW-0732">Signal</keyword>
<dbReference type="InterPro" id="IPR011682">
    <property type="entry name" value="Glyco_hydro_38_C"/>
</dbReference>
<dbReference type="PANTHER" id="PTHR11607:SF3">
    <property type="entry name" value="LYSOSOMAL ALPHA-MANNOSIDASE"/>
    <property type="match status" value="1"/>
</dbReference>
<dbReference type="Pfam" id="PF07748">
    <property type="entry name" value="Glyco_hydro_38C"/>
    <property type="match status" value="1"/>
</dbReference>
<feature type="signal peptide" evidence="1">
    <location>
        <begin position="1"/>
        <end position="19"/>
    </location>
</feature>
<protein>
    <submittedName>
        <fullName evidence="4">Lysosomal alpha-mannosidase</fullName>
    </submittedName>
</protein>
<dbReference type="GO" id="GO:0004559">
    <property type="term" value="F:alpha-mannosidase activity"/>
    <property type="evidence" value="ECO:0007669"/>
    <property type="project" value="InterPro"/>
</dbReference>
<comment type="caution">
    <text evidence="4">The sequence shown here is derived from an EMBL/GenBank/DDBJ whole genome shotgun (WGS) entry which is preliminary data.</text>
</comment>
<feature type="domain" description="Glycosyl hydrolase family 38 C-terminal" evidence="2">
    <location>
        <begin position="166"/>
        <end position="276"/>
    </location>
</feature>
<dbReference type="Gene3D" id="2.60.40.1180">
    <property type="entry name" value="Golgi alpha-mannosidase II"/>
    <property type="match status" value="1"/>
</dbReference>
<dbReference type="GO" id="GO:0005764">
    <property type="term" value="C:lysosome"/>
    <property type="evidence" value="ECO:0007669"/>
    <property type="project" value="TreeGrafter"/>
</dbReference>
<evidence type="ECO:0000256" key="1">
    <source>
        <dbReference type="SAM" id="SignalP"/>
    </source>
</evidence>
<dbReference type="PANTHER" id="PTHR11607">
    <property type="entry name" value="ALPHA-MANNOSIDASE"/>
    <property type="match status" value="1"/>
</dbReference>
<name>A0A4Y2X9A1_ARAVE</name>
<feature type="chain" id="PRO_5021209816" evidence="1">
    <location>
        <begin position="20"/>
        <end position="282"/>
    </location>
</feature>
<evidence type="ECO:0000259" key="3">
    <source>
        <dbReference type="Pfam" id="PF21260"/>
    </source>
</evidence>
<accession>A0A4Y2X9A1</accession>
<proteinExistence type="predicted"/>
<dbReference type="SUPFAM" id="SSF74650">
    <property type="entry name" value="Galactose mutarotase-like"/>
    <property type="match status" value="1"/>
</dbReference>
<sequence length="282" mass="31970">MLLAVVTLWLLCSWGFVSPYNGLMADDDSVNLIIRSSLKLQALAFSLKHRRFKTQFHQRTTVYIAINIYNPLAWNVTKYIRIPVSGKAYKIIDYNGNSVDAQIVPLPSPVYKIPGRNSKAQAEVVFEAKLPALGYATYLMRNTTSQSVKYKQASGIEQKTDGDWILNNKFLSVYVDSKSGLLRQLQLADGTNLTVNQSFYWYRGMNGDNSNFDKRASGAYIFRPNGTEPIPLGNNVTVNFVNGSVVQEIHQTFNPWLSQVIRLYKDSENIEFRWIIGPIPIE</sequence>
<dbReference type="InterPro" id="IPR048534">
    <property type="entry name" value="Man2a1-like_dom"/>
</dbReference>
<dbReference type="OrthoDB" id="6503025at2759"/>
<keyword evidence="5" id="KW-1185">Reference proteome</keyword>
<dbReference type="EMBL" id="BGPR01073773">
    <property type="protein sequence ID" value="GBO46235.1"/>
    <property type="molecule type" value="Genomic_DNA"/>
</dbReference>
<feature type="domain" description="Lysosomal alpha-mannosidase-like central" evidence="3">
    <location>
        <begin position="99"/>
        <end position="138"/>
    </location>
</feature>
<dbReference type="InterPro" id="IPR050843">
    <property type="entry name" value="Glycosyl_Hydrlase_38"/>
</dbReference>
<dbReference type="GO" id="GO:0030246">
    <property type="term" value="F:carbohydrate binding"/>
    <property type="evidence" value="ECO:0007669"/>
    <property type="project" value="InterPro"/>
</dbReference>
<evidence type="ECO:0000313" key="4">
    <source>
        <dbReference type="EMBL" id="GBO46235.1"/>
    </source>
</evidence>
<dbReference type="GO" id="GO:0006013">
    <property type="term" value="P:mannose metabolic process"/>
    <property type="evidence" value="ECO:0007669"/>
    <property type="project" value="InterPro"/>
</dbReference>
<evidence type="ECO:0000259" key="2">
    <source>
        <dbReference type="Pfam" id="PF07748"/>
    </source>
</evidence>
<dbReference type="AlphaFoldDB" id="A0A4Y2X9A1"/>
<dbReference type="Pfam" id="PF21260">
    <property type="entry name" value="Laman-like_dom"/>
    <property type="match status" value="1"/>
</dbReference>
<dbReference type="InterPro" id="IPR013780">
    <property type="entry name" value="Glyco_hydro_b"/>
</dbReference>
<gene>
    <name evidence="4" type="primary">Man2b1</name>
    <name evidence="4" type="ORF">AVEN_116825_1</name>
</gene>
<dbReference type="Gene3D" id="2.70.98.30">
    <property type="entry name" value="Golgi alpha-mannosidase II, domain 4"/>
    <property type="match status" value="1"/>
</dbReference>
<reference evidence="4 5" key="1">
    <citation type="journal article" date="2019" name="Sci. Rep.">
        <title>Orb-weaving spider Araneus ventricosus genome elucidates the spidroin gene catalogue.</title>
        <authorList>
            <person name="Kono N."/>
            <person name="Nakamura H."/>
            <person name="Ohtoshi R."/>
            <person name="Moran D.A.P."/>
            <person name="Shinohara A."/>
            <person name="Yoshida Y."/>
            <person name="Fujiwara M."/>
            <person name="Mori M."/>
            <person name="Tomita M."/>
            <person name="Arakawa K."/>
        </authorList>
    </citation>
    <scope>NUCLEOTIDE SEQUENCE [LARGE SCALE GENOMIC DNA]</scope>
</reference>
<dbReference type="InterPro" id="IPR011013">
    <property type="entry name" value="Gal_mutarotase_sf_dom"/>
</dbReference>
<evidence type="ECO:0000313" key="5">
    <source>
        <dbReference type="Proteomes" id="UP000499080"/>
    </source>
</evidence>
<dbReference type="Proteomes" id="UP000499080">
    <property type="component" value="Unassembled WGS sequence"/>
</dbReference>